<dbReference type="CDD" id="cd00874">
    <property type="entry name" value="RNA_Cyclase_Class_II"/>
    <property type="match status" value="1"/>
</dbReference>
<dbReference type="Pfam" id="PF05189">
    <property type="entry name" value="RTC_insert"/>
    <property type="match status" value="1"/>
</dbReference>
<dbReference type="Gene3D" id="3.65.10.20">
    <property type="entry name" value="RNA 3'-terminal phosphate cyclase domain"/>
    <property type="match status" value="1"/>
</dbReference>
<evidence type="ECO:0000256" key="5">
    <source>
        <dbReference type="HAMAP-Rule" id="MF_00200"/>
    </source>
</evidence>
<dbReference type="AlphaFoldDB" id="A0A2R7Y9C8"/>
<dbReference type="PIRSF" id="PIRSF005378">
    <property type="entry name" value="RNA3'_term_phos_cycl_euk"/>
    <property type="match status" value="1"/>
</dbReference>
<dbReference type="InterPro" id="IPR023797">
    <property type="entry name" value="RNA3'_phos_cyclase_dom"/>
</dbReference>
<evidence type="ECO:0000256" key="2">
    <source>
        <dbReference type="ARBA" id="ARBA00021428"/>
    </source>
</evidence>
<feature type="binding site" evidence="5">
    <location>
        <position position="126"/>
    </location>
    <ligand>
        <name>ATP</name>
        <dbReference type="ChEBI" id="CHEBI:30616"/>
    </ligand>
</feature>
<feature type="domain" description="RNA 3'-terminal phosphate cyclase insert" evidence="8">
    <location>
        <begin position="210"/>
        <end position="308"/>
    </location>
</feature>
<dbReference type="InterPro" id="IPR013791">
    <property type="entry name" value="RNA3'-term_phos_cycl_insert"/>
</dbReference>
<protein>
    <recommendedName>
        <fullName evidence="2 5">RNA 3'-terminal phosphate cyclase</fullName>
        <shortName evidence="5">RNA cyclase</shortName>
        <shortName evidence="5">RNA-3'-phosphate cyclase</shortName>
        <ecNumber evidence="5 6">6.5.1.4</ecNumber>
    </recommendedName>
</protein>
<evidence type="ECO:0000256" key="6">
    <source>
        <dbReference type="NCBIfam" id="TIGR03399"/>
    </source>
</evidence>
<evidence type="ECO:0000313" key="9">
    <source>
        <dbReference type="EMBL" id="PUA34135.1"/>
    </source>
</evidence>
<dbReference type="GO" id="GO:0006396">
    <property type="term" value="P:RNA processing"/>
    <property type="evidence" value="ECO:0007669"/>
    <property type="project" value="UniProtKB-UniRule"/>
</dbReference>
<dbReference type="FunFam" id="3.30.360.20:FF:000002">
    <property type="entry name" value="RNA terminal phosphate cyclase-like 1"/>
    <property type="match status" value="1"/>
</dbReference>
<dbReference type="HAMAP" id="MF_00200">
    <property type="entry name" value="RTC"/>
    <property type="match status" value="1"/>
</dbReference>
<evidence type="ECO:0000259" key="7">
    <source>
        <dbReference type="Pfam" id="PF01137"/>
    </source>
</evidence>
<keyword evidence="5" id="KW-0963">Cytoplasm</keyword>
<dbReference type="InterPro" id="IPR000228">
    <property type="entry name" value="RNA3'_term_phos_cyc"/>
</dbReference>
<dbReference type="Pfam" id="PF01137">
    <property type="entry name" value="RTC"/>
    <property type="match status" value="1"/>
</dbReference>
<dbReference type="InterPro" id="IPR036553">
    <property type="entry name" value="RPTC_insert"/>
</dbReference>
<feature type="binding site" evidence="5">
    <location>
        <begin position="317"/>
        <end position="321"/>
    </location>
    <ligand>
        <name>ATP</name>
        <dbReference type="ChEBI" id="CHEBI:30616"/>
    </ligand>
</feature>
<gene>
    <name evidence="5" type="primary">rtcA</name>
    <name evidence="9" type="ORF">B9J98_01790</name>
</gene>
<proteinExistence type="inferred from homology"/>
<dbReference type="InterPro" id="IPR037136">
    <property type="entry name" value="RNA3'_phos_cyclase_dom_sf"/>
</dbReference>
<evidence type="ECO:0000256" key="1">
    <source>
        <dbReference type="ARBA" id="ARBA00009206"/>
    </source>
</evidence>
<keyword evidence="5" id="KW-0067">ATP-binding</keyword>
<dbReference type="GO" id="GO:0005524">
    <property type="term" value="F:ATP binding"/>
    <property type="evidence" value="ECO:0007669"/>
    <property type="project" value="UniProtKB-KW"/>
</dbReference>
<keyword evidence="4 5" id="KW-0547">Nucleotide-binding</keyword>
<dbReference type="InterPro" id="IPR017770">
    <property type="entry name" value="RNA3'_term_phos_cyc_type_1"/>
</dbReference>
<dbReference type="EMBL" id="NDWU01000003">
    <property type="protein sequence ID" value="PUA34135.1"/>
    <property type="molecule type" value="Genomic_DNA"/>
</dbReference>
<comment type="caution">
    <text evidence="9">The sequence shown here is derived from an EMBL/GenBank/DDBJ whole genome shotgun (WGS) entry which is preliminary data.</text>
</comment>
<dbReference type="InterPro" id="IPR013792">
    <property type="entry name" value="RNA3'P_cycl/enolpyr_Trfase_a/b"/>
</dbReference>
<feature type="active site" description="Tele-AMP-histidine intermediate" evidence="5">
    <location>
        <position position="343"/>
    </location>
</feature>
<dbReference type="EC" id="6.5.1.4" evidence="5 6"/>
<dbReference type="PANTHER" id="PTHR11096:SF0">
    <property type="entry name" value="RNA 3'-TERMINAL PHOSPHATE CYCLASE"/>
    <property type="match status" value="1"/>
</dbReference>
<comment type="catalytic activity">
    <reaction evidence="5">
        <text>a 3'-end 3'-phospho-ribonucleotide-RNA + ATP = a 3'-end 2',3'-cyclophospho-ribonucleotide-RNA + AMP + diphosphate</text>
        <dbReference type="Rhea" id="RHEA:23976"/>
        <dbReference type="Rhea" id="RHEA-COMP:10463"/>
        <dbReference type="Rhea" id="RHEA-COMP:10464"/>
        <dbReference type="ChEBI" id="CHEBI:30616"/>
        <dbReference type="ChEBI" id="CHEBI:33019"/>
        <dbReference type="ChEBI" id="CHEBI:83062"/>
        <dbReference type="ChEBI" id="CHEBI:83064"/>
        <dbReference type="ChEBI" id="CHEBI:456215"/>
        <dbReference type="EC" id="6.5.1.4"/>
    </reaction>
</comment>
<evidence type="ECO:0000256" key="4">
    <source>
        <dbReference type="ARBA" id="ARBA00022741"/>
    </source>
</evidence>
<dbReference type="Proteomes" id="UP000244066">
    <property type="component" value="Unassembled WGS sequence"/>
</dbReference>
<sequence>MGREGSSDTSLRCPSGYAWCALSERHLTDLDGSVGEGGGQILRVAIALSAVLLKPVRIYNVRAKRSPPGLRPQHLTAVKAVAWLADAEVKGLSVGSSEVIFFPRRLKGGKMTFDAGTAGSTTLILQSLMPAMAFAEERVEAEIRGGTNNPMAPTFEYLSYVLLPVLRNMGCSFSLDLLRRGFYPRGQGIVRAVSEPVDYLRPIKLTEFSGVEKISGISYSCRLPGHIAERMAKSASRFLSENGYENTDISLEVLQQNAAKCSVDPGCGIILFARTKEGHIIASDSLGRLGVPAEKVGEEAAADLVKQLNAKAPVDKHLGDQLVIWVAIAKGYSEYRVTELTLHTLTSIEVCEKMTGAEFTVNGSLGEPCRISCKGIGLMRKTGEER</sequence>
<evidence type="ECO:0000259" key="8">
    <source>
        <dbReference type="Pfam" id="PF05189"/>
    </source>
</evidence>
<dbReference type="Gene3D" id="3.30.360.20">
    <property type="entry name" value="RNA 3'-terminal phosphate cyclase, insert domain"/>
    <property type="match status" value="1"/>
</dbReference>
<evidence type="ECO:0000313" key="10">
    <source>
        <dbReference type="Proteomes" id="UP000244066"/>
    </source>
</evidence>
<feature type="domain" description="RNA 3'-terminal phosphate cyclase" evidence="7">
    <location>
        <begin position="35"/>
        <end position="361"/>
    </location>
</feature>
<keyword evidence="3 5" id="KW-0436">Ligase</keyword>
<comment type="subcellular location">
    <subcellularLocation>
        <location evidence="5">Cytoplasm</location>
    </subcellularLocation>
</comment>
<comment type="function">
    <text evidence="5">Catalyzes the conversion of 3'-phosphate to a 2',3'-cyclic phosphodiester at the end of RNA. The mechanism of action of the enzyme occurs in 3 steps: (A) adenylation of the enzyme by ATP; (B) transfer of adenylate to an RNA-N3'P to produce RNA-N3'PP5'A; (C) and attack of the adjacent 2'-hydroxyl on the 3'-phosphorus in the diester linkage to produce the cyclic end product. The biological role of this enzyme is unknown but it is likely to function in some aspects of cellular RNA processing.</text>
</comment>
<comment type="similarity">
    <text evidence="1 5">Belongs to the RNA 3'-terminal cyclase family. Type 1 subfamily.</text>
</comment>
<dbReference type="PANTHER" id="PTHR11096">
    <property type="entry name" value="RNA 3' TERMINAL PHOSPHATE CYCLASE"/>
    <property type="match status" value="1"/>
</dbReference>
<reference evidence="9 10" key="1">
    <citation type="submission" date="2017-04" db="EMBL/GenBank/DDBJ databases">
        <title>Draft Aigarchaeota genome from a New Zealand hot spring.</title>
        <authorList>
            <person name="Reysenbach A.-L."/>
            <person name="Donaho J.A."/>
            <person name="Gerhart J."/>
            <person name="Kelley J.F."/>
            <person name="Kouba K."/>
            <person name="Podar M."/>
            <person name="Stott M."/>
        </authorList>
    </citation>
    <scope>NUCLEOTIDE SEQUENCE [LARGE SCALE GENOMIC DNA]</scope>
    <source>
        <strain evidence="9">NZ13_MG1</strain>
    </source>
</reference>
<dbReference type="SUPFAM" id="SSF52913">
    <property type="entry name" value="RNA 3'-terminal phosphate cyclase, RPTC, insert domain"/>
    <property type="match status" value="1"/>
</dbReference>
<dbReference type="GO" id="GO:0003963">
    <property type="term" value="F:RNA-3'-phosphate cyclase activity"/>
    <property type="evidence" value="ECO:0007669"/>
    <property type="project" value="UniProtKB-UniRule"/>
</dbReference>
<dbReference type="SUPFAM" id="SSF55205">
    <property type="entry name" value="EPT/RTPC-like"/>
    <property type="match status" value="1"/>
</dbReference>
<name>A0A2R7Y9C8_9ARCH</name>
<dbReference type="GO" id="GO:0005737">
    <property type="term" value="C:cytoplasm"/>
    <property type="evidence" value="ECO:0007669"/>
    <property type="project" value="UniProtKB-SubCell"/>
</dbReference>
<evidence type="ECO:0000256" key="3">
    <source>
        <dbReference type="ARBA" id="ARBA00022598"/>
    </source>
</evidence>
<dbReference type="NCBIfam" id="TIGR03399">
    <property type="entry name" value="RNA_3prim_cycl"/>
    <property type="match status" value="1"/>
</dbReference>
<accession>A0A2R7Y9C8</accession>
<organism evidence="9 10">
    <name type="scientific">Candidatus Terraquivivens tikiterensis</name>
    <dbReference type="NCBI Taxonomy" id="1980982"/>
    <lineage>
        <taxon>Archaea</taxon>
        <taxon>Nitrososphaerota</taxon>
        <taxon>Candidatus Wolframiiraptoraceae</taxon>
        <taxon>Candidatus Terraquivivens</taxon>
    </lineage>
</organism>